<sequence length="59" mass="6261">MLDMRGLILHSLWPMDPTFTGKRSSSGDGHSGLAGIVASLMFSRTHTASIVAIPTYPSS</sequence>
<evidence type="ECO:0000313" key="2">
    <source>
        <dbReference type="Proteomes" id="UP000566995"/>
    </source>
</evidence>
<protein>
    <submittedName>
        <fullName evidence="1">Uncharacterized protein</fullName>
    </submittedName>
</protein>
<name>A0A7W7KRF2_PSENT</name>
<proteinExistence type="predicted"/>
<accession>A0A7W7KRF2</accession>
<organism evidence="1 2">
    <name type="scientific">Pseudomonas nitroreducens</name>
    <dbReference type="NCBI Taxonomy" id="46680"/>
    <lineage>
        <taxon>Bacteria</taxon>
        <taxon>Pseudomonadati</taxon>
        <taxon>Pseudomonadota</taxon>
        <taxon>Gammaproteobacteria</taxon>
        <taxon>Pseudomonadales</taxon>
        <taxon>Pseudomonadaceae</taxon>
        <taxon>Pseudomonas</taxon>
    </lineage>
</organism>
<evidence type="ECO:0000313" key="1">
    <source>
        <dbReference type="EMBL" id="MBB4867610.1"/>
    </source>
</evidence>
<dbReference type="Proteomes" id="UP000566995">
    <property type="component" value="Unassembled WGS sequence"/>
</dbReference>
<dbReference type="AlphaFoldDB" id="A0A7W7KRF2"/>
<dbReference type="EMBL" id="JACHLI010000043">
    <property type="protein sequence ID" value="MBB4867610.1"/>
    <property type="molecule type" value="Genomic_DNA"/>
</dbReference>
<gene>
    <name evidence="1" type="ORF">HNP46_006524</name>
</gene>
<reference evidence="1 2" key="1">
    <citation type="submission" date="2020-08" db="EMBL/GenBank/DDBJ databases">
        <title>Functional genomics of gut bacteria from endangered species of beetles.</title>
        <authorList>
            <person name="Carlos-Shanley C."/>
        </authorList>
    </citation>
    <scope>NUCLEOTIDE SEQUENCE [LARGE SCALE GENOMIC DNA]</scope>
    <source>
        <strain evidence="1 2">S00179</strain>
    </source>
</reference>
<comment type="caution">
    <text evidence="1">The sequence shown here is derived from an EMBL/GenBank/DDBJ whole genome shotgun (WGS) entry which is preliminary data.</text>
</comment>